<reference evidence="2 3" key="1">
    <citation type="submission" date="2018-08" db="EMBL/GenBank/DDBJ databases">
        <title>Aphanomyces genome sequencing and annotation.</title>
        <authorList>
            <person name="Minardi D."/>
            <person name="Oidtmann B."/>
            <person name="Van Der Giezen M."/>
            <person name="Studholme D.J."/>
        </authorList>
    </citation>
    <scope>NUCLEOTIDE SEQUENCE [LARGE SCALE GENOMIC DNA]</scope>
    <source>
        <strain evidence="2 3">D2</strain>
    </source>
</reference>
<dbReference type="AlphaFoldDB" id="A0A397CZL8"/>
<feature type="compositionally biased region" description="Basic residues" evidence="1">
    <location>
        <begin position="107"/>
        <end position="118"/>
    </location>
</feature>
<evidence type="ECO:0000256" key="1">
    <source>
        <dbReference type="SAM" id="MobiDB-lite"/>
    </source>
</evidence>
<dbReference type="VEuPathDB" id="FungiDB:H257_03163"/>
<proteinExistence type="predicted"/>
<evidence type="ECO:0000313" key="2">
    <source>
        <dbReference type="EMBL" id="RHY52385.1"/>
    </source>
</evidence>
<organism evidence="2 3">
    <name type="scientific">Aphanomyces astaci</name>
    <name type="common">Crayfish plague agent</name>
    <dbReference type="NCBI Taxonomy" id="112090"/>
    <lineage>
        <taxon>Eukaryota</taxon>
        <taxon>Sar</taxon>
        <taxon>Stramenopiles</taxon>
        <taxon>Oomycota</taxon>
        <taxon>Saprolegniomycetes</taxon>
        <taxon>Saprolegniales</taxon>
        <taxon>Verrucalvaceae</taxon>
        <taxon>Aphanomyces</taxon>
    </lineage>
</organism>
<sequence>MGSHFPKVGDECTSSCPVQLIEALYIWQIDIWHALKKLIAIQESNILTPNGKKRVYDDVHYAKSIKEMAKWNKPGQNKKRSHSNPQGKKNRLSEDIIANDKPTVRSYRSKSRLPYKSL</sequence>
<name>A0A397CZL8_APHAT</name>
<gene>
    <name evidence="2" type="ORF">DYB30_008579</name>
</gene>
<dbReference type="EMBL" id="QUTD01006978">
    <property type="protein sequence ID" value="RHY52385.1"/>
    <property type="molecule type" value="Genomic_DNA"/>
</dbReference>
<protein>
    <submittedName>
        <fullName evidence="2">Uncharacterized protein</fullName>
    </submittedName>
</protein>
<accession>A0A397CZL8</accession>
<evidence type="ECO:0000313" key="3">
    <source>
        <dbReference type="Proteomes" id="UP000266643"/>
    </source>
</evidence>
<dbReference type="Proteomes" id="UP000266643">
    <property type="component" value="Unassembled WGS sequence"/>
</dbReference>
<feature type="region of interest" description="Disordered" evidence="1">
    <location>
        <begin position="70"/>
        <end position="118"/>
    </location>
</feature>
<comment type="caution">
    <text evidence="2">The sequence shown here is derived from an EMBL/GenBank/DDBJ whole genome shotgun (WGS) entry which is preliminary data.</text>
</comment>